<feature type="transmembrane region" description="Helical" evidence="6">
    <location>
        <begin position="51"/>
        <end position="70"/>
    </location>
</feature>
<dbReference type="EMBL" id="ADNY01000023">
    <property type="protein sequence ID" value="EFG55744.1"/>
    <property type="molecule type" value="Genomic_DNA"/>
</dbReference>
<feature type="transmembrane region" description="Helical" evidence="6">
    <location>
        <begin position="200"/>
        <end position="221"/>
    </location>
</feature>
<feature type="transmembrane region" description="Helical" evidence="6">
    <location>
        <begin position="435"/>
        <end position="454"/>
    </location>
</feature>
<name>D5QA54_9LACO</name>
<dbReference type="InterPro" id="IPR036259">
    <property type="entry name" value="MFS_trans_sf"/>
</dbReference>
<dbReference type="Proteomes" id="UP000004069">
    <property type="component" value="Unassembled WGS sequence"/>
</dbReference>
<feature type="transmembrane region" description="Helical" evidence="6">
    <location>
        <begin position="167"/>
        <end position="188"/>
    </location>
</feature>
<dbReference type="STRING" id="83683.B1745_04320"/>
<feature type="transmembrane region" description="Helical" evidence="6">
    <location>
        <begin position="12"/>
        <end position="31"/>
    </location>
</feature>
<dbReference type="PRINTS" id="PR01036">
    <property type="entry name" value="TCRTETB"/>
</dbReference>
<keyword evidence="2" id="KW-0813">Transport</keyword>
<keyword evidence="4 6" id="KW-1133">Transmembrane helix</keyword>
<feature type="transmembrane region" description="Helical" evidence="6">
    <location>
        <begin position="227"/>
        <end position="244"/>
    </location>
</feature>
<dbReference type="PATRIC" id="fig|585524.9.peg.358"/>
<dbReference type="Gene3D" id="1.20.1720.10">
    <property type="entry name" value="Multidrug resistance protein D"/>
    <property type="match status" value="1"/>
</dbReference>
<feature type="transmembrane region" description="Helical" evidence="6">
    <location>
        <begin position="298"/>
        <end position="318"/>
    </location>
</feature>
<reference evidence="8 9" key="1">
    <citation type="submission" date="2010-04" db="EMBL/GenBank/DDBJ databases">
        <authorList>
            <person name="Muzny D."/>
            <person name="Qin X."/>
            <person name="Deng J."/>
            <person name="Jiang H."/>
            <person name="Liu Y."/>
            <person name="Qu J."/>
            <person name="Song X.-Z."/>
            <person name="Zhang L."/>
            <person name="Thornton R."/>
            <person name="Coyle M."/>
            <person name="Francisco L."/>
            <person name="Jackson L."/>
            <person name="Javaid M."/>
            <person name="Korchina V."/>
            <person name="Kovar C."/>
            <person name="Mata R."/>
            <person name="Mathew T."/>
            <person name="Ngo R."/>
            <person name="Nguyen L."/>
            <person name="Nguyen N."/>
            <person name="Okwuonu G."/>
            <person name="Ongeri F."/>
            <person name="Pham C."/>
            <person name="Simmons D."/>
            <person name="Wilczek-Boney K."/>
            <person name="Hale W."/>
            <person name="Jakkamsetti A."/>
            <person name="Pham P."/>
            <person name="Ruth R."/>
            <person name="San Lucas F."/>
            <person name="Warren J."/>
            <person name="Zhang J."/>
            <person name="Zhao Z."/>
            <person name="Zhou C."/>
            <person name="Zhu D."/>
            <person name="Lee S."/>
            <person name="Bess C."/>
            <person name="Blankenburg K."/>
            <person name="Forbes L."/>
            <person name="Fu Q."/>
            <person name="Gubbala S."/>
            <person name="Hirani K."/>
            <person name="Jayaseelan J.C."/>
            <person name="Lara F."/>
            <person name="Munidasa M."/>
            <person name="Palculict T."/>
            <person name="Patil S."/>
            <person name="Pu L.-L."/>
            <person name="Saada N."/>
            <person name="Tang L."/>
            <person name="Weissenberger G."/>
            <person name="Zhu Y."/>
            <person name="Hemphill L."/>
            <person name="Shang Y."/>
            <person name="Youmans B."/>
            <person name="Ayvaz T."/>
            <person name="Ross M."/>
            <person name="Santibanez J."/>
            <person name="Aqrawi P."/>
            <person name="Gross S."/>
            <person name="Joshi V."/>
            <person name="Fowler G."/>
            <person name="Nazareth L."/>
            <person name="Reid J."/>
            <person name="Worley K."/>
            <person name="Petrosino J."/>
            <person name="Highlander S."/>
            <person name="Gibbs R."/>
        </authorList>
    </citation>
    <scope>NUCLEOTIDE SEQUENCE [LARGE SCALE GENOMIC DNA]</scope>
    <source>
        <strain evidence="8 9">DSM 11664</strain>
    </source>
</reference>
<evidence type="ECO:0000256" key="4">
    <source>
        <dbReference type="ARBA" id="ARBA00022989"/>
    </source>
</evidence>
<evidence type="ECO:0000256" key="5">
    <source>
        <dbReference type="ARBA" id="ARBA00023136"/>
    </source>
</evidence>
<evidence type="ECO:0000313" key="9">
    <source>
        <dbReference type="Proteomes" id="UP000004069"/>
    </source>
</evidence>
<evidence type="ECO:0000256" key="1">
    <source>
        <dbReference type="ARBA" id="ARBA00004651"/>
    </source>
</evidence>
<accession>D5QA54</accession>
<evidence type="ECO:0000256" key="3">
    <source>
        <dbReference type="ARBA" id="ARBA00022692"/>
    </source>
</evidence>
<organism evidence="8 9">
    <name type="scientific">Lactobacillus amylolyticus DSM 11664</name>
    <dbReference type="NCBI Taxonomy" id="585524"/>
    <lineage>
        <taxon>Bacteria</taxon>
        <taxon>Bacillati</taxon>
        <taxon>Bacillota</taxon>
        <taxon>Bacilli</taxon>
        <taxon>Lactobacillales</taxon>
        <taxon>Lactobacillaceae</taxon>
        <taxon>Lactobacillus</taxon>
    </lineage>
</organism>
<sequence>MKEKKVTAKHVLAIISCALMGFISILTETSLNVTFPTLMKIFKVSLGTIQWTTTGYLLMIAVIIIASSYLNERFLARQLFLTAAITFILGSLICGLANSFPVLLIGRLISSFGAGLSIPLLFNLVVELMPRSRWGFWMGIAGLVIALAPALGPTFGGTVIYYWNWRLIFHIVIGIGVIVLILGAFAVEKYHPKKNISFDWGRYVVIVLALVVFNLGFNQIENGLTDIWFWLGMIATAFLVWLFIHLSKTSTKKLVNLAVFKCKAFIYALIAYFSLQFINIGISFVLPNYAQIVGGSTSLIGGLILLPGSIISSIFNPIFGRFYDTHGAKVALYTGSIMFIIASVLFMIFGLNLTTIMLMIFYTVLMLGHRMCFNNTMAEAMKVQTNQMRTDATAVFETTQQYAGSMGTAVTAAIISIWQNRAGNYRVLTNQGSEAAFCFIAILSIVILFCYWKMFSLENKPKD</sequence>
<evidence type="ECO:0000256" key="6">
    <source>
        <dbReference type="SAM" id="Phobius"/>
    </source>
</evidence>
<evidence type="ECO:0000259" key="7">
    <source>
        <dbReference type="PROSITE" id="PS50850"/>
    </source>
</evidence>
<dbReference type="SUPFAM" id="SSF103473">
    <property type="entry name" value="MFS general substrate transporter"/>
    <property type="match status" value="1"/>
</dbReference>
<comment type="caution">
    <text evidence="8">The sequence shown here is derived from an EMBL/GenBank/DDBJ whole genome shotgun (WGS) entry which is preliminary data.</text>
</comment>
<dbReference type="Pfam" id="PF07690">
    <property type="entry name" value="MFS_1"/>
    <property type="match status" value="1"/>
</dbReference>
<evidence type="ECO:0000256" key="2">
    <source>
        <dbReference type="ARBA" id="ARBA00022448"/>
    </source>
</evidence>
<dbReference type="GO" id="GO:0005886">
    <property type="term" value="C:plasma membrane"/>
    <property type="evidence" value="ECO:0007669"/>
    <property type="project" value="UniProtKB-SubCell"/>
</dbReference>
<feature type="domain" description="Major facilitator superfamily (MFS) profile" evidence="7">
    <location>
        <begin position="13"/>
        <end position="459"/>
    </location>
</feature>
<dbReference type="PANTHER" id="PTHR42718:SF9">
    <property type="entry name" value="MAJOR FACILITATOR SUPERFAMILY MULTIDRUG TRANSPORTER MFSC"/>
    <property type="match status" value="1"/>
</dbReference>
<feature type="transmembrane region" description="Helical" evidence="6">
    <location>
        <begin position="79"/>
        <end position="98"/>
    </location>
</feature>
<dbReference type="GO" id="GO:0022857">
    <property type="term" value="F:transmembrane transporter activity"/>
    <property type="evidence" value="ECO:0007669"/>
    <property type="project" value="InterPro"/>
</dbReference>
<keyword evidence="3 6" id="KW-0812">Transmembrane</keyword>
<feature type="transmembrane region" description="Helical" evidence="6">
    <location>
        <begin position="265"/>
        <end position="286"/>
    </location>
</feature>
<dbReference type="PROSITE" id="PS50850">
    <property type="entry name" value="MFS"/>
    <property type="match status" value="1"/>
</dbReference>
<dbReference type="Gene3D" id="1.20.1250.20">
    <property type="entry name" value="MFS general substrate transporter like domains"/>
    <property type="match status" value="1"/>
</dbReference>
<gene>
    <name evidence="8" type="ORF">HMPREF0493_0624</name>
</gene>
<feature type="transmembrane region" description="Helical" evidence="6">
    <location>
        <begin position="104"/>
        <end position="122"/>
    </location>
</feature>
<proteinExistence type="predicted"/>
<evidence type="ECO:0000313" key="8">
    <source>
        <dbReference type="EMBL" id="EFG55744.1"/>
    </source>
</evidence>
<comment type="subcellular location">
    <subcellularLocation>
        <location evidence="1">Cell membrane</location>
        <topology evidence="1">Multi-pass membrane protein</topology>
    </subcellularLocation>
</comment>
<dbReference type="PANTHER" id="PTHR42718">
    <property type="entry name" value="MAJOR FACILITATOR SUPERFAMILY MULTIDRUG TRANSPORTER MFSC"/>
    <property type="match status" value="1"/>
</dbReference>
<dbReference type="InterPro" id="IPR020846">
    <property type="entry name" value="MFS_dom"/>
</dbReference>
<keyword evidence="9" id="KW-1185">Reference proteome</keyword>
<feature type="transmembrane region" description="Helical" evidence="6">
    <location>
        <begin position="134"/>
        <end position="155"/>
    </location>
</feature>
<dbReference type="eggNOG" id="COG2814">
    <property type="taxonomic scope" value="Bacteria"/>
</dbReference>
<dbReference type="InterPro" id="IPR011701">
    <property type="entry name" value="MFS"/>
</dbReference>
<keyword evidence="5 6" id="KW-0472">Membrane</keyword>
<protein>
    <submittedName>
        <fullName evidence="8">Transporter, major facilitator family protein</fullName>
    </submittedName>
</protein>
<dbReference type="AlphaFoldDB" id="D5QA54"/>